<gene>
    <name evidence="2" type="ORF">CA606_20010</name>
</gene>
<organism evidence="2 3">
    <name type="scientific">Caulobacter vibrioides</name>
    <name type="common">Caulobacter crescentus</name>
    <dbReference type="NCBI Taxonomy" id="155892"/>
    <lineage>
        <taxon>Bacteria</taxon>
        <taxon>Pseudomonadati</taxon>
        <taxon>Pseudomonadota</taxon>
        <taxon>Alphaproteobacteria</taxon>
        <taxon>Caulobacterales</taxon>
        <taxon>Caulobacteraceae</taxon>
        <taxon>Caulobacter</taxon>
    </lineage>
</organism>
<feature type="compositionally biased region" description="Basic and acidic residues" evidence="1">
    <location>
        <begin position="44"/>
        <end position="65"/>
    </location>
</feature>
<name>A0A291IDB9_CAUVI</name>
<protein>
    <submittedName>
        <fullName evidence="2">Uncharacterized protein</fullName>
    </submittedName>
</protein>
<sequence>MRRPVFVWGCSRCVRALVRMEILVRSLSSGRPPVGPGGQAQDEDFVRAGADSRPHPELVEGRGRP</sequence>
<dbReference type="Proteomes" id="UP000217311">
    <property type="component" value="Chromosome"/>
</dbReference>
<dbReference type="EMBL" id="CP023315">
    <property type="protein sequence ID" value="ATG88177.1"/>
    <property type="molecule type" value="Genomic_DNA"/>
</dbReference>
<evidence type="ECO:0000313" key="3">
    <source>
        <dbReference type="Proteomes" id="UP000217311"/>
    </source>
</evidence>
<accession>A0A291IDB9</accession>
<evidence type="ECO:0000256" key="1">
    <source>
        <dbReference type="SAM" id="MobiDB-lite"/>
    </source>
</evidence>
<reference evidence="3" key="1">
    <citation type="submission" date="2017-09" db="EMBL/GenBank/DDBJ databases">
        <title>Genome evolution observed in wild isolates of Caulobacter crescentus.</title>
        <authorList>
            <person name="Ely B."/>
            <person name="Wilson K."/>
            <person name="Scott D."/>
        </authorList>
    </citation>
    <scope>NUCLEOTIDE SEQUENCE [LARGE SCALE GENOMIC DNA]</scope>
    <source>
        <strain evidence="3">CB13b1a</strain>
    </source>
</reference>
<evidence type="ECO:0000313" key="2">
    <source>
        <dbReference type="EMBL" id="ATG88177.1"/>
    </source>
</evidence>
<proteinExistence type="predicted"/>
<feature type="region of interest" description="Disordered" evidence="1">
    <location>
        <begin position="28"/>
        <end position="65"/>
    </location>
</feature>
<dbReference type="AlphaFoldDB" id="A0A291IDB9"/>